<gene>
    <name evidence="1" type="ORF">R4I43_13575</name>
</gene>
<proteinExistence type="predicted"/>
<protein>
    <submittedName>
        <fullName evidence="1">Uncharacterized protein</fullName>
    </submittedName>
</protein>
<sequence>MINAARYFWLPVADDSSGCGLVRHAFRGRRADADVAESAHCGRTFAMATPSEMDWICAPTCTECNETLKARQP</sequence>
<name>A0ABU6AA69_9PSEU</name>
<dbReference type="Proteomes" id="UP001327093">
    <property type="component" value="Unassembled WGS sequence"/>
</dbReference>
<dbReference type="RefSeq" id="WP_324265968.1">
    <property type="nucleotide sequence ID" value="NZ_JAWLNX010000008.1"/>
</dbReference>
<organism evidence="1 2">
    <name type="scientific">Saccharopolyspora mangrovi</name>
    <dbReference type="NCBI Taxonomy" id="3082379"/>
    <lineage>
        <taxon>Bacteria</taxon>
        <taxon>Bacillati</taxon>
        <taxon>Actinomycetota</taxon>
        <taxon>Actinomycetes</taxon>
        <taxon>Pseudonocardiales</taxon>
        <taxon>Pseudonocardiaceae</taxon>
        <taxon>Saccharopolyspora</taxon>
    </lineage>
</organism>
<accession>A0ABU6AA69</accession>
<keyword evidence="2" id="KW-1185">Reference proteome</keyword>
<dbReference type="EMBL" id="JAWLNX010000008">
    <property type="protein sequence ID" value="MEB3368436.1"/>
    <property type="molecule type" value="Genomic_DNA"/>
</dbReference>
<evidence type="ECO:0000313" key="2">
    <source>
        <dbReference type="Proteomes" id="UP001327093"/>
    </source>
</evidence>
<reference evidence="1 2" key="1">
    <citation type="submission" date="2023-10" db="EMBL/GenBank/DDBJ databases">
        <title>Saccharopolyspora sp. nov., isolated from mangrove soil.</title>
        <authorList>
            <person name="Lu Y."/>
            <person name="Liu W."/>
        </authorList>
    </citation>
    <scope>NUCLEOTIDE SEQUENCE [LARGE SCALE GENOMIC DNA]</scope>
    <source>
        <strain evidence="1 2">S2-29</strain>
    </source>
</reference>
<evidence type="ECO:0000313" key="1">
    <source>
        <dbReference type="EMBL" id="MEB3368436.1"/>
    </source>
</evidence>
<comment type="caution">
    <text evidence="1">The sequence shown here is derived from an EMBL/GenBank/DDBJ whole genome shotgun (WGS) entry which is preliminary data.</text>
</comment>